<dbReference type="Pfam" id="PF13442">
    <property type="entry name" value="Cytochrome_CBB3"/>
    <property type="match status" value="1"/>
</dbReference>
<dbReference type="PANTHER" id="PTHR33751">
    <property type="entry name" value="CBB3-TYPE CYTOCHROME C OXIDASE SUBUNIT FIXP"/>
    <property type="match status" value="1"/>
</dbReference>
<dbReference type="GO" id="GO:0046872">
    <property type="term" value="F:metal ion binding"/>
    <property type="evidence" value="ECO:0007669"/>
    <property type="project" value="UniProtKB-KW"/>
</dbReference>
<dbReference type="InterPro" id="IPR009056">
    <property type="entry name" value="Cyt_c-like_dom"/>
</dbReference>
<keyword evidence="3 4" id="KW-0408">Iron</keyword>
<dbReference type="InterPro" id="IPR036909">
    <property type="entry name" value="Cyt_c-like_dom_sf"/>
</dbReference>
<evidence type="ECO:0000256" key="1">
    <source>
        <dbReference type="ARBA" id="ARBA00022617"/>
    </source>
</evidence>
<dbReference type="Gene3D" id="1.10.760.10">
    <property type="entry name" value="Cytochrome c-like domain"/>
    <property type="match status" value="1"/>
</dbReference>
<dbReference type="PANTHER" id="PTHR33751:SF1">
    <property type="entry name" value="CBB3-TYPE CYTOCHROME C OXIDASE SUBUNIT FIXP"/>
    <property type="match status" value="1"/>
</dbReference>
<evidence type="ECO:0000256" key="4">
    <source>
        <dbReference type="PROSITE-ProRule" id="PRU00433"/>
    </source>
</evidence>
<sequence>MPAIAQSQQSGPGRLPRADQLIAVPVGGTHVPAQKQPQTLKNPYEGDPVAIAQGRQLFTSMNCAGCHAPQGGGAMGPPLSDNEWIYGGEPGQIFMTIMQGRPNGMPSFASALPEESVWKLVAYVRTLSQQQAQEHPQKPMSKEPERESGKP</sequence>
<dbReference type="Proteomes" id="UP000622890">
    <property type="component" value="Unassembled WGS sequence"/>
</dbReference>
<keyword evidence="1 4" id="KW-0349">Heme</keyword>
<protein>
    <submittedName>
        <fullName evidence="7">Cytochrome c</fullName>
    </submittedName>
</protein>
<keyword evidence="8" id="KW-1185">Reference proteome</keyword>
<evidence type="ECO:0000313" key="8">
    <source>
        <dbReference type="Proteomes" id="UP000622890"/>
    </source>
</evidence>
<accession>A0A934W7P0</accession>
<dbReference type="PROSITE" id="PS51007">
    <property type="entry name" value="CYTC"/>
    <property type="match status" value="1"/>
</dbReference>
<comment type="caution">
    <text evidence="7">The sequence shown here is derived from an EMBL/GenBank/DDBJ whole genome shotgun (WGS) entry which is preliminary data.</text>
</comment>
<reference evidence="7" key="1">
    <citation type="submission" date="2021-01" db="EMBL/GenBank/DDBJ databases">
        <title>Genome sequence of strain Noviherbaspirillum sp. DKR-6.</title>
        <authorList>
            <person name="Chaudhary D.K."/>
        </authorList>
    </citation>
    <scope>NUCLEOTIDE SEQUENCE</scope>
    <source>
        <strain evidence="7">DKR-6</strain>
    </source>
</reference>
<organism evidence="7 8">
    <name type="scientific">Noviherbaspirillum pedocola</name>
    <dbReference type="NCBI Taxonomy" id="2801341"/>
    <lineage>
        <taxon>Bacteria</taxon>
        <taxon>Pseudomonadati</taxon>
        <taxon>Pseudomonadota</taxon>
        <taxon>Betaproteobacteria</taxon>
        <taxon>Burkholderiales</taxon>
        <taxon>Oxalobacteraceae</taxon>
        <taxon>Noviherbaspirillum</taxon>
    </lineage>
</organism>
<gene>
    <name evidence="7" type="ORF">JJB74_18400</name>
</gene>
<dbReference type="GO" id="GO:0020037">
    <property type="term" value="F:heme binding"/>
    <property type="evidence" value="ECO:0007669"/>
    <property type="project" value="InterPro"/>
</dbReference>
<evidence type="ECO:0000256" key="5">
    <source>
        <dbReference type="SAM" id="MobiDB-lite"/>
    </source>
</evidence>
<proteinExistence type="predicted"/>
<feature type="compositionally biased region" description="Basic and acidic residues" evidence="5">
    <location>
        <begin position="135"/>
        <end position="151"/>
    </location>
</feature>
<dbReference type="SUPFAM" id="SSF46626">
    <property type="entry name" value="Cytochrome c"/>
    <property type="match status" value="1"/>
</dbReference>
<name>A0A934W7P0_9BURK</name>
<dbReference type="EMBL" id="JAEPBG010000008">
    <property type="protein sequence ID" value="MBK4736600.1"/>
    <property type="molecule type" value="Genomic_DNA"/>
</dbReference>
<evidence type="ECO:0000259" key="6">
    <source>
        <dbReference type="PROSITE" id="PS51007"/>
    </source>
</evidence>
<feature type="domain" description="Cytochrome c" evidence="6">
    <location>
        <begin position="49"/>
        <end position="128"/>
    </location>
</feature>
<dbReference type="InterPro" id="IPR050597">
    <property type="entry name" value="Cytochrome_c_Oxidase_Subunit"/>
</dbReference>
<feature type="region of interest" description="Disordered" evidence="5">
    <location>
        <begin position="128"/>
        <end position="151"/>
    </location>
</feature>
<evidence type="ECO:0000256" key="3">
    <source>
        <dbReference type="ARBA" id="ARBA00023004"/>
    </source>
</evidence>
<dbReference type="GO" id="GO:0009055">
    <property type="term" value="F:electron transfer activity"/>
    <property type="evidence" value="ECO:0007669"/>
    <property type="project" value="InterPro"/>
</dbReference>
<evidence type="ECO:0000256" key="2">
    <source>
        <dbReference type="ARBA" id="ARBA00022723"/>
    </source>
</evidence>
<evidence type="ECO:0000313" key="7">
    <source>
        <dbReference type="EMBL" id="MBK4736600.1"/>
    </source>
</evidence>
<keyword evidence="2 4" id="KW-0479">Metal-binding</keyword>
<dbReference type="AlphaFoldDB" id="A0A934W7P0"/>